<dbReference type="InParanoid" id="A0A0C2YK69"/>
<organism evidence="2 3">
    <name type="scientific">Scleroderma citrinum Foug A</name>
    <dbReference type="NCBI Taxonomy" id="1036808"/>
    <lineage>
        <taxon>Eukaryota</taxon>
        <taxon>Fungi</taxon>
        <taxon>Dikarya</taxon>
        <taxon>Basidiomycota</taxon>
        <taxon>Agaricomycotina</taxon>
        <taxon>Agaricomycetes</taxon>
        <taxon>Agaricomycetidae</taxon>
        <taxon>Boletales</taxon>
        <taxon>Sclerodermatineae</taxon>
        <taxon>Sclerodermataceae</taxon>
        <taxon>Scleroderma</taxon>
    </lineage>
</organism>
<feature type="compositionally biased region" description="Polar residues" evidence="1">
    <location>
        <begin position="26"/>
        <end position="38"/>
    </location>
</feature>
<keyword evidence="3" id="KW-1185">Reference proteome</keyword>
<reference evidence="2 3" key="1">
    <citation type="submission" date="2014-04" db="EMBL/GenBank/DDBJ databases">
        <authorList>
            <consortium name="DOE Joint Genome Institute"/>
            <person name="Kuo A."/>
            <person name="Kohler A."/>
            <person name="Nagy L.G."/>
            <person name="Floudas D."/>
            <person name="Copeland A."/>
            <person name="Barry K.W."/>
            <person name="Cichocki N."/>
            <person name="Veneault-Fourrey C."/>
            <person name="LaButti K."/>
            <person name="Lindquist E.A."/>
            <person name="Lipzen A."/>
            <person name="Lundell T."/>
            <person name="Morin E."/>
            <person name="Murat C."/>
            <person name="Sun H."/>
            <person name="Tunlid A."/>
            <person name="Henrissat B."/>
            <person name="Grigoriev I.V."/>
            <person name="Hibbett D.S."/>
            <person name="Martin F."/>
            <person name="Nordberg H.P."/>
            <person name="Cantor M.N."/>
            <person name="Hua S.X."/>
        </authorList>
    </citation>
    <scope>NUCLEOTIDE SEQUENCE [LARGE SCALE GENOMIC DNA]</scope>
    <source>
        <strain evidence="2 3">Foug A</strain>
    </source>
</reference>
<evidence type="ECO:0000313" key="2">
    <source>
        <dbReference type="EMBL" id="KIM50148.1"/>
    </source>
</evidence>
<dbReference type="Proteomes" id="UP000053989">
    <property type="component" value="Unassembled WGS sequence"/>
</dbReference>
<accession>A0A0C2YK69</accession>
<gene>
    <name evidence="2" type="ORF">SCLCIDRAFT_1225487</name>
</gene>
<proteinExistence type="predicted"/>
<evidence type="ECO:0000313" key="3">
    <source>
        <dbReference type="Proteomes" id="UP000053989"/>
    </source>
</evidence>
<feature type="region of interest" description="Disordered" evidence="1">
    <location>
        <begin position="1"/>
        <end position="39"/>
    </location>
</feature>
<protein>
    <submittedName>
        <fullName evidence="2">Uncharacterized protein</fullName>
    </submittedName>
</protein>
<sequence length="87" mass="9833">MHSIRSSSPRLDPNVPISKGREKPASPSTSPLSRNKSLPYSIPQRIVPLELSYTQRALGDSRLRPYYPRDAGTEPCKVRKDVIEHSY</sequence>
<name>A0A0C2YK69_9AGAM</name>
<dbReference type="EMBL" id="KN822665">
    <property type="protein sequence ID" value="KIM50148.1"/>
    <property type="molecule type" value="Genomic_DNA"/>
</dbReference>
<reference evidence="3" key="2">
    <citation type="submission" date="2015-01" db="EMBL/GenBank/DDBJ databases">
        <title>Evolutionary Origins and Diversification of the Mycorrhizal Mutualists.</title>
        <authorList>
            <consortium name="DOE Joint Genome Institute"/>
            <consortium name="Mycorrhizal Genomics Consortium"/>
            <person name="Kohler A."/>
            <person name="Kuo A."/>
            <person name="Nagy L.G."/>
            <person name="Floudas D."/>
            <person name="Copeland A."/>
            <person name="Barry K.W."/>
            <person name="Cichocki N."/>
            <person name="Veneault-Fourrey C."/>
            <person name="LaButti K."/>
            <person name="Lindquist E.A."/>
            <person name="Lipzen A."/>
            <person name="Lundell T."/>
            <person name="Morin E."/>
            <person name="Murat C."/>
            <person name="Riley R."/>
            <person name="Ohm R."/>
            <person name="Sun H."/>
            <person name="Tunlid A."/>
            <person name="Henrissat B."/>
            <person name="Grigoriev I.V."/>
            <person name="Hibbett D.S."/>
            <person name="Martin F."/>
        </authorList>
    </citation>
    <scope>NUCLEOTIDE SEQUENCE [LARGE SCALE GENOMIC DNA]</scope>
    <source>
        <strain evidence="3">Foug A</strain>
    </source>
</reference>
<dbReference type="AlphaFoldDB" id="A0A0C2YK69"/>
<dbReference type="HOGENOM" id="CLU_2484650_0_0_1"/>
<evidence type="ECO:0000256" key="1">
    <source>
        <dbReference type="SAM" id="MobiDB-lite"/>
    </source>
</evidence>